<proteinExistence type="predicted"/>
<dbReference type="Proteomes" id="UP001162131">
    <property type="component" value="Unassembled WGS sequence"/>
</dbReference>
<dbReference type="AlphaFoldDB" id="A0AAU9IWC9"/>
<name>A0AAU9IWC9_9CILI</name>
<accession>A0AAU9IWC9</accession>
<reference evidence="1" key="1">
    <citation type="submission" date="2021-09" db="EMBL/GenBank/DDBJ databases">
        <authorList>
            <consortium name="AG Swart"/>
            <person name="Singh M."/>
            <person name="Singh A."/>
            <person name="Seah K."/>
            <person name="Emmerich C."/>
        </authorList>
    </citation>
    <scope>NUCLEOTIDE SEQUENCE</scope>
    <source>
        <strain evidence="1">ATCC30299</strain>
    </source>
</reference>
<comment type="caution">
    <text evidence="1">The sequence shown here is derived from an EMBL/GenBank/DDBJ whole genome shotgun (WGS) entry which is preliminary data.</text>
</comment>
<evidence type="ECO:0000313" key="1">
    <source>
        <dbReference type="EMBL" id="CAG9317368.1"/>
    </source>
</evidence>
<sequence length="77" mass="8785">MQSIEYSESISSIPSIVSYTQTIYSCAKEFDDDYIDTQAEGSEEEFENTINISLYSTRKSATHLENTQQPSCHCELF</sequence>
<evidence type="ECO:0000313" key="2">
    <source>
        <dbReference type="Proteomes" id="UP001162131"/>
    </source>
</evidence>
<dbReference type="EMBL" id="CAJZBQ010000018">
    <property type="protein sequence ID" value="CAG9317368.1"/>
    <property type="molecule type" value="Genomic_DNA"/>
</dbReference>
<protein>
    <submittedName>
        <fullName evidence="1">Uncharacterized protein</fullName>
    </submittedName>
</protein>
<gene>
    <name evidence="1" type="ORF">BSTOLATCC_MIC18620</name>
</gene>
<organism evidence="1 2">
    <name type="scientific">Blepharisma stoltei</name>
    <dbReference type="NCBI Taxonomy" id="1481888"/>
    <lineage>
        <taxon>Eukaryota</taxon>
        <taxon>Sar</taxon>
        <taxon>Alveolata</taxon>
        <taxon>Ciliophora</taxon>
        <taxon>Postciliodesmatophora</taxon>
        <taxon>Heterotrichea</taxon>
        <taxon>Heterotrichida</taxon>
        <taxon>Blepharismidae</taxon>
        <taxon>Blepharisma</taxon>
    </lineage>
</organism>
<keyword evidence="2" id="KW-1185">Reference proteome</keyword>